<gene>
    <name evidence="2" type="ORF">HMPREF2531_00057</name>
</gene>
<evidence type="ECO:0000313" key="2">
    <source>
        <dbReference type="EMBL" id="KXT55526.1"/>
    </source>
</evidence>
<dbReference type="EMBL" id="LTDF01000003">
    <property type="protein sequence ID" value="KXT55526.1"/>
    <property type="molecule type" value="Genomic_DNA"/>
</dbReference>
<evidence type="ECO:0008006" key="4">
    <source>
        <dbReference type="Google" id="ProtNLM"/>
    </source>
</evidence>
<dbReference type="Proteomes" id="UP000070319">
    <property type="component" value="Unassembled WGS sequence"/>
</dbReference>
<organism evidence="2">
    <name type="scientific">Bacteroides intestinalis</name>
    <dbReference type="NCBI Taxonomy" id="329854"/>
    <lineage>
        <taxon>Bacteria</taxon>
        <taxon>Pseudomonadati</taxon>
        <taxon>Bacteroidota</taxon>
        <taxon>Bacteroidia</taxon>
        <taxon>Bacteroidales</taxon>
        <taxon>Bacteroidaceae</taxon>
        <taxon>Bacteroides</taxon>
    </lineage>
</organism>
<dbReference type="AlphaFoldDB" id="A0A139LVR3"/>
<name>A0A139LVR3_9BACE</name>
<comment type="caution">
    <text evidence="2">The sequence shown here is derived from an EMBL/GenBank/DDBJ whole genome shotgun (WGS) entry which is preliminary data.</text>
</comment>
<proteinExistence type="predicted"/>
<sequence>MPQNSNITPELEQKVRRFISLTLKDISVKLGDEFDRNFERQAFFNEQWARRKFNDDESRGLLTREGTLRRSIKDGVSVTDHDSVVFSSSVPYAAIHNEGGTITVTRKMKRYFWYRYMLIMGSKRSRPDKPKFTEKLQRKKNGELRDNRKNRELTEEAKFCKIMALKKVGSKIIIPKRQFIGMHPEAERIIREIVDANTRISF</sequence>
<dbReference type="RefSeq" id="WP_061433603.1">
    <property type="nucleotide sequence ID" value="NZ_KQ968644.1"/>
</dbReference>
<accession>A0A139LVR3</accession>
<evidence type="ECO:0000313" key="3">
    <source>
        <dbReference type="Proteomes" id="UP000070319"/>
    </source>
</evidence>
<protein>
    <recommendedName>
        <fullName evidence="4">Phage morphogenesis protein</fullName>
    </recommendedName>
</protein>
<feature type="region of interest" description="Disordered" evidence="1">
    <location>
        <begin position="126"/>
        <end position="149"/>
    </location>
</feature>
<evidence type="ECO:0000256" key="1">
    <source>
        <dbReference type="SAM" id="MobiDB-lite"/>
    </source>
</evidence>
<reference evidence="2 3" key="1">
    <citation type="submission" date="2016-02" db="EMBL/GenBank/DDBJ databases">
        <authorList>
            <person name="Wen L."/>
            <person name="He K."/>
            <person name="Yang H."/>
        </authorList>
    </citation>
    <scope>NUCLEOTIDE SEQUENCE [LARGE SCALE GENOMIC DNA]</scope>
    <source>
        <strain evidence="2 3">KLE1704</strain>
    </source>
</reference>
<dbReference type="PATRIC" id="fig|329854.7.peg.57"/>